<gene>
    <name evidence="1" type="ORF">LMG24238_00914</name>
</gene>
<keyword evidence="2" id="KW-1185">Reference proteome</keyword>
<proteinExistence type="predicted"/>
<dbReference type="EMBL" id="CADIKC010000001">
    <property type="protein sequence ID" value="CAB3647963.1"/>
    <property type="molecule type" value="Genomic_DNA"/>
</dbReference>
<protein>
    <submittedName>
        <fullName evidence="1">Uncharacterized protein</fullName>
    </submittedName>
</protein>
<sequence>MGVCTEVAATNPSSCVVTVIGLYVPVRLKKNFYFPTRNLQMKTTPVCNATRRLSFPRPASTVALVLCAAALNAHAEQSDFRGDNRFEPGLLVVSRSVYDNQSSNVQVGAVLPPNCGATKGGCSAATGAPNDGTYPFVWNNDGYDGSFGITSRIFLDQITPSGEWVSSLEVPNSLQKTPRRDQLVTSFSSKSELGLHLSLDGQYLTFMGYVAPVNTLDVSNSNTPGAVDSTNPVGQNFYRAVARVDRDGHFRITETNAYSGNNGRSAILNNRDGEDFFYTAGNAGNGANPQPAGVILGAGAQLIDATKKHEAQQDPGAPTPVASFSVTELGKPADKIGKDDNFRGMTVFNNVLYFTKGSGSNGVNTVYFVDTTGNACPSGTGVPAANAALPSKALAYDATTVQTNGLPNNMCVLAGFPSTPNKTATTLSYPFGLWFANATTLYVADEGDGYTGGADLYTHAAAQTGAGLQKWVYNAGAKKWTLAYTLQAGLNLGQQYTVSGYPTGSNTATGLPWAPATDGLRNLTGRVEHDGTVTLWAMTSTISGNGDVGADPNKLVAIRDLLANTTVSGAAREKFVALRSAGFGEVLRGVSFTPGTDQDHRF</sequence>
<evidence type="ECO:0000313" key="1">
    <source>
        <dbReference type="EMBL" id="CAB3647963.1"/>
    </source>
</evidence>
<organism evidence="1 2">
    <name type="scientific">Paraburkholderia sediminicola</name>
    <dbReference type="NCBI Taxonomy" id="458836"/>
    <lineage>
        <taxon>Bacteria</taxon>
        <taxon>Pseudomonadati</taxon>
        <taxon>Pseudomonadota</taxon>
        <taxon>Betaproteobacteria</taxon>
        <taxon>Burkholderiales</taxon>
        <taxon>Burkholderiaceae</taxon>
        <taxon>Paraburkholderia</taxon>
    </lineage>
</organism>
<name>A0A6J4ZZK8_9BURK</name>
<dbReference type="Proteomes" id="UP000494255">
    <property type="component" value="Unassembled WGS sequence"/>
</dbReference>
<evidence type="ECO:0000313" key="2">
    <source>
        <dbReference type="Proteomes" id="UP000494255"/>
    </source>
</evidence>
<reference evidence="1 2" key="1">
    <citation type="submission" date="2020-04" db="EMBL/GenBank/DDBJ databases">
        <authorList>
            <person name="De Canck E."/>
        </authorList>
    </citation>
    <scope>NUCLEOTIDE SEQUENCE [LARGE SCALE GENOMIC DNA]</scope>
    <source>
        <strain evidence="1 2">LMG 24238</strain>
    </source>
</reference>
<dbReference type="AlphaFoldDB" id="A0A6J4ZZK8"/>
<accession>A0A6J4ZZK8</accession>